<dbReference type="Pfam" id="PF12205">
    <property type="entry name" value="GIT1_C"/>
    <property type="match status" value="1"/>
</dbReference>
<dbReference type="AlphaFoldDB" id="A0AA38HLR8"/>
<evidence type="ECO:0000256" key="1">
    <source>
        <dbReference type="ARBA" id="ARBA00022468"/>
    </source>
</evidence>
<feature type="domain" description="Arf-GAP" evidence="11">
    <location>
        <begin position="1"/>
        <end position="124"/>
    </location>
</feature>
<dbReference type="InterPro" id="IPR036770">
    <property type="entry name" value="Ankyrin_rpt-contain_sf"/>
</dbReference>
<dbReference type="InterPro" id="IPR002110">
    <property type="entry name" value="Ankyrin_rpt"/>
</dbReference>
<dbReference type="Pfam" id="PF01412">
    <property type="entry name" value="ArfGap"/>
    <property type="match status" value="1"/>
</dbReference>
<dbReference type="EMBL" id="JALNTZ010000010">
    <property type="protein sequence ID" value="KAJ3639401.1"/>
    <property type="molecule type" value="Genomic_DNA"/>
</dbReference>
<dbReference type="PROSITE" id="PS50088">
    <property type="entry name" value="ANK_REPEAT"/>
    <property type="match status" value="1"/>
</dbReference>
<dbReference type="GO" id="GO:0008277">
    <property type="term" value="P:regulation of G protein-coupled receptor signaling pathway"/>
    <property type="evidence" value="ECO:0007669"/>
    <property type="project" value="TreeGrafter"/>
</dbReference>
<dbReference type="SUPFAM" id="SSF57863">
    <property type="entry name" value="ArfGap/RecO-like zinc finger"/>
    <property type="match status" value="1"/>
</dbReference>
<feature type="compositionally biased region" description="Polar residues" evidence="10">
    <location>
        <begin position="456"/>
        <end position="467"/>
    </location>
</feature>
<dbReference type="Gene3D" id="1.20.120.330">
    <property type="entry name" value="Nucleotidyltransferases domain 2"/>
    <property type="match status" value="1"/>
</dbReference>
<dbReference type="CDD" id="cd08833">
    <property type="entry name" value="ArfGap_GIT"/>
    <property type="match status" value="1"/>
</dbReference>
<dbReference type="Pfam" id="PF08518">
    <property type="entry name" value="GIT_SHD"/>
    <property type="match status" value="2"/>
</dbReference>
<evidence type="ECO:0000256" key="3">
    <source>
        <dbReference type="ARBA" id="ARBA00022737"/>
    </source>
</evidence>
<dbReference type="PANTHER" id="PTHR46097:SF3">
    <property type="entry name" value="ARF GTPASE-ACTIVATING PROTEIN GIT"/>
    <property type="match status" value="1"/>
</dbReference>
<dbReference type="PROSITE" id="PS50115">
    <property type="entry name" value="ARFGAP"/>
    <property type="match status" value="1"/>
</dbReference>
<dbReference type="Proteomes" id="UP001168821">
    <property type="component" value="Unassembled WGS sequence"/>
</dbReference>
<dbReference type="PROSITE" id="PS50297">
    <property type="entry name" value="ANK_REP_REGION"/>
    <property type="match status" value="1"/>
</dbReference>
<dbReference type="Pfam" id="PF12796">
    <property type="entry name" value="Ank_2"/>
    <property type="match status" value="1"/>
</dbReference>
<keyword evidence="9" id="KW-0175">Coiled coil</keyword>
<dbReference type="InterPro" id="IPR022018">
    <property type="entry name" value="GIT1_C"/>
</dbReference>
<feature type="repeat" description="ANK" evidence="7">
    <location>
        <begin position="165"/>
        <end position="197"/>
    </location>
</feature>
<dbReference type="GO" id="GO:0098793">
    <property type="term" value="C:presynapse"/>
    <property type="evidence" value="ECO:0007669"/>
    <property type="project" value="GOC"/>
</dbReference>
<evidence type="ECO:0000256" key="2">
    <source>
        <dbReference type="ARBA" id="ARBA00022723"/>
    </source>
</evidence>
<evidence type="ECO:0000313" key="13">
    <source>
        <dbReference type="Proteomes" id="UP001168821"/>
    </source>
</evidence>
<dbReference type="GO" id="GO:0005096">
    <property type="term" value="F:GTPase activator activity"/>
    <property type="evidence" value="ECO:0007669"/>
    <property type="project" value="UniProtKB-KW"/>
</dbReference>
<keyword evidence="3" id="KW-0677">Repeat</keyword>
<dbReference type="PRINTS" id="PR00405">
    <property type="entry name" value="REVINTRACTNG"/>
</dbReference>
<feature type="region of interest" description="Disordered" evidence="10">
    <location>
        <begin position="456"/>
        <end position="487"/>
    </location>
</feature>
<dbReference type="SMART" id="SM00105">
    <property type="entry name" value="ArfGap"/>
    <property type="match status" value="1"/>
</dbReference>
<evidence type="ECO:0000256" key="9">
    <source>
        <dbReference type="SAM" id="Coils"/>
    </source>
</evidence>
<organism evidence="12 13">
    <name type="scientific">Zophobas morio</name>
    <dbReference type="NCBI Taxonomy" id="2755281"/>
    <lineage>
        <taxon>Eukaryota</taxon>
        <taxon>Metazoa</taxon>
        <taxon>Ecdysozoa</taxon>
        <taxon>Arthropoda</taxon>
        <taxon>Hexapoda</taxon>
        <taxon>Insecta</taxon>
        <taxon>Pterygota</taxon>
        <taxon>Neoptera</taxon>
        <taxon>Endopterygota</taxon>
        <taxon>Coleoptera</taxon>
        <taxon>Polyphaga</taxon>
        <taxon>Cucujiformia</taxon>
        <taxon>Tenebrionidae</taxon>
        <taxon>Zophobas</taxon>
    </lineage>
</organism>
<accession>A0AA38HLR8</accession>
<dbReference type="InterPro" id="IPR001164">
    <property type="entry name" value="ArfGAP_dom"/>
</dbReference>
<keyword evidence="13" id="KW-1185">Reference proteome</keyword>
<keyword evidence="2" id="KW-0479">Metal-binding</keyword>
<comment type="caution">
    <text evidence="12">The sequence shown here is derived from an EMBL/GenBank/DDBJ whole genome shotgun (WGS) entry which is preliminary data.</text>
</comment>
<dbReference type="GO" id="GO:0032012">
    <property type="term" value="P:regulation of ARF protein signal transduction"/>
    <property type="evidence" value="ECO:0007669"/>
    <property type="project" value="InterPro"/>
</dbReference>
<dbReference type="SUPFAM" id="SSF48403">
    <property type="entry name" value="Ankyrin repeat"/>
    <property type="match status" value="1"/>
</dbReference>
<dbReference type="GO" id="GO:0036465">
    <property type="term" value="P:synaptic vesicle recycling"/>
    <property type="evidence" value="ECO:0007669"/>
    <property type="project" value="TreeGrafter"/>
</dbReference>
<dbReference type="InterPro" id="IPR038508">
    <property type="entry name" value="ArfGAP_dom_sf"/>
</dbReference>
<reference evidence="12" key="1">
    <citation type="journal article" date="2023" name="G3 (Bethesda)">
        <title>Whole genome assemblies of Zophobas morio and Tenebrio molitor.</title>
        <authorList>
            <person name="Kaur S."/>
            <person name="Stinson S.A."/>
            <person name="diCenzo G.C."/>
        </authorList>
    </citation>
    <scope>NUCLEOTIDE SEQUENCE</scope>
    <source>
        <strain evidence="12">QUZm001</strain>
    </source>
</reference>
<evidence type="ECO:0000256" key="5">
    <source>
        <dbReference type="ARBA" id="ARBA00022833"/>
    </source>
</evidence>
<dbReference type="InterPro" id="IPR047161">
    <property type="entry name" value="GIT-like"/>
</dbReference>
<evidence type="ECO:0000256" key="10">
    <source>
        <dbReference type="SAM" id="MobiDB-lite"/>
    </source>
</evidence>
<keyword evidence="1" id="KW-0343">GTPase activation</keyword>
<dbReference type="Gene3D" id="1.25.40.20">
    <property type="entry name" value="Ankyrin repeat-containing domain"/>
    <property type="match status" value="1"/>
</dbReference>
<dbReference type="InterPro" id="IPR037278">
    <property type="entry name" value="ARFGAP/RecO"/>
</dbReference>
<dbReference type="GO" id="GO:0007420">
    <property type="term" value="P:brain development"/>
    <property type="evidence" value="ECO:0007669"/>
    <property type="project" value="InterPro"/>
</dbReference>
<evidence type="ECO:0000256" key="7">
    <source>
        <dbReference type="PROSITE-ProRule" id="PRU00023"/>
    </source>
</evidence>
<dbReference type="PANTHER" id="PTHR46097">
    <property type="entry name" value="G PROTEIN-COUPLED RECEPTOR KINASE INTERACTING ARFGAP"/>
    <property type="match status" value="1"/>
</dbReference>
<keyword evidence="4 8" id="KW-0863">Zinc-finger</keyword>
<dbReference type="GO" id="GO:0031267">
    <property type="term" value="F:small GTPase binding"/>
    <property type="evidence" value="ECO:0007669"/>
    <property type="project" value="TreeGrafter"/>
</dbReference>
<evidence type="ECO:0000256" key="8">
    <source>
        <dbReference type="PROSITE-ProRule" id="PRU00288"/>
    </source>
</evidence>
<sequence length="633" mass="71650">MSRAKSRQNVEICGDCGAPDATWASINKGILLCTQCCSIHRSLGRHISQVKSLQKSSWHPNQLAMVCTLNNNGANNIWEHCLLENNSKLMKKKPNPKDPISLKSDFIKAKHLQCIYTFRDNANYDEGLENELGKQLHASVRTPNLEMSFRLLVQGADPNYFHDERGTTPLHIAAKSEQKLQVELLLVYGADPTFPDAHGKTPIDYAKKNVNKDVLNRLIESQYEVTDAFIQYLTHRKPDHQNGIHFILPQGGFESNPSSLSKLQKMKNALFEQLVMDVFDEIDRRETEAIWLSCVDAIDLNVVPFLPVDSTMSKPRNQGRQKLARFSTPELKSLVFDILIDTQRRQMLAEKGPNKTHLREYSPVSDDDPLYDAVAPDEDYATLPTIQETEKPPETPNSNVEELTKRLQQSDSTISDLKAEVHQLKAHLESLKTENTELKSRLSQVKVTENSINGDDFSSLQIISNGDTELRQNRKNQRPSSMYETREGLKTPNWQLLKSQIKQNDQSRNATQSLYGSAQDKQTVFECTELITRSIQQLCKSLQDKDDCVASGEKVKFAVARLATILPKEGEGKNIKFMCDLLPFLLTECSSLQNANKQGDVVAADHHINKIREVAFYLAKHTKEIVTRYSSTQ</sequence>
<dbReference type="SMART" id="SM00555">
    <property type="entry name" value="GIT"/>
    <property type="match status" value="2"/>
</dbReference>
<evidence type="ECO:0000313" key="12">
    <source>
        <dbReference type="EMBL" id="KAJ3639401.1"/>
    </source>
</evidence>
<keyword evidence="6 7" id="KW-0040">ANK repeat</keyword>
<dbReference type="InterPro" id="IPR013724">
    <property type="entry name" value="GIT_SHD"/>
</dbReference>
<dbReference type="GO" id="GO:0008270">
    <property type="term" value="F:zinc ion binding"/>
    <property type="evidence" value="ECO:0007669"/>
    <property type="project" value="UniProtKB-KW"/>
</dbReference>
<evidence type="ECO:0000256" key="6">
    <source>
        <dbReference type="ARBA" id="ARBA00023043"/>
    </source>
</evidence>
<keyword evidence="5" id="KW-0862">Zinc</keyword>
<name>A0AA38HLR8_9CUCU</name>
<gene>
    <name evidence="12" type="ORF">Zmor_002762</name>
</gene>
<dbReference type="Gene3D" id="1.10.220.150">
    <property type="entry name" value="Arf GTPase activating protein"/>
    <property type="match status" value="1"/>
</dbReference>
<feature type="coiled-coil region" evidence="9">
    <location>
        <begin position="400"/>
        <end position="448"/>
    </location>
</feature>
<evidence type="ECO:0000256" key="4">
    <source>
        <dbReference type="ARBA" id="ARBA00022771"/>
    </source>
</evidence>
<proteinExistence type="predicted"/>
<evidence type="ECO:0000259" key="11">
    <source>
        <dbReference type="PROSITE" id="PS50115"/>
    </source>
</evidence>
<protein>
    <recommendedName>
        <fullName evidence="11">Arf-GAP domain-containing protein</fullName>
    </recommendedName>
</protein>
<dbReference type="SMART" id="SM00248">
    <property type="entry name" value="ANK"/>
    <property type="match status" value="2"/>
</dbReference>